<dbReference type="KEGG" id="lbc:LACBIDRAFT_332213"/>
<reference evidence="1 2" key="1">
    <citation type="journal article" date="2008" name="Nature">
        <title>The genome of Laccaria bicolor provides insights into mycorrhizal symbiosis.</title>
        <authorList>
            <person name="Martin F."/>
            <person name="Aerts A."/>
            <person name="Ahren D."/>
            <person name="Brun A."/>
            <person name="Danchin E.G.J."/>
            <person name="Duchaussoy F."/>
            <person name="Gibon J."/>
            <person name="Kohler A."/>
            <person name="Lindquist E."/>
            <person name="Pereda V."/>
            <person name="Salamov A."/>
            <person name="Shapiro H.J."/>
            <person name="Wuyts J."/>
            <person name="Blaudez D."/>
            <person name="Buee M."/>
            <person name="Brokstein P."/>
            <person name="Canbaeck B."/>
            <person name="Cohen D."/>
            <person name="Courty P.E."/>
            <person name="Coutinho P.M."/>
            <person name="Delaruelle C."/>
            <person name="Detter J.C."/>
            <person name="Deveau A."/>
            <person name="DiFazio S."/>
            <person name="Duplessis S."/>
            <person name="Fraissinet-Tachet L."/>
            <person name="Lucic E."/>
            <person name="Frey-Klett P."/>
            <person name="Fourrey C."/>
            <person name="Feussner I."/>
            <person name="Gay G."/>
            <person name="Grimwood J."/>
            <person name="Hoegger P.J."/>
            <person name="Jain P."/>
            <person name="Kilaru S."/>
            <person name="Labbe J."/>
            <person name="Lin Y.C."/>
            <person name="Legue V."/>
            <person name="Le Tacon F."/>
            <person name="Marmeisse R."/>
            <person name="Melayah D."/>
            <person name="Montanini B."/>
            <person name="Muratet M."/>
            <person name="Nehls U."/>
            <person name="Niculita-Hirzel H."/>
            <person name="Oudot-Le Secq M.P."/>
            <person name="Peter M."/>
            <person name="Quesneville H."/>
            <person name="Rajashekar B."/>
            <person name="Reich M."/>
            <person name="Rouhier N."/>
            <person name="Schmutz J."/>
            <person name="Yin T."/>
            <person name="Chalot M."/>
            <person name="Henrissat B."/>
            <person name="Kuees U."/>
            <person name="Lucas S."/>
            <person name="Van de Peer Y."/>
            <person name="Podila G.K."/>
            <person name="Polle A."/>
            <person name="Pukkila P.J."/>
            <person name="Richardson P.M."/>
            <person name="Rouze P."/>
            <person name="Sanders I.R."/>
            <person name="Stajich J.E."/>
            <person name="Tunlid A."/>
            <person name="Tuskan G."/>
            <person name="Grigoriev I.V."/>
        </authorList>
    </citation>
    <scope>NUCLEOTIDE SEQUENCE [LARGE SCALE GENOMIC DNA]</scope>
    <source>
        <strain evidence="2">S238N-H82 / ATCC MYA-4686</strain>
    </source>
</reference>
<keyword evidence="2" id="KW-1185">Reference proteome</keyword>
<sequence length="331" mass="35804">MTPFVGNANQEVRTQLTVSTAVPRNSGYSPIRCFEHVEPSSIIRGTTLAAKSPAFKGSGMKFGSAKKTKQAELLDAALGGEVLATTGLGVEERTEPTKPTQALSNQVHARVSPISPTHQHLNQSGLELQHHIAFKQHPNVAKFAPGAGPKVVALKDPGRAFLVGQSIAVLKWGQLLASASDDGLTTSWRINMSRYTTSSSLFPSRTSFLLFHPPPLLLSSPFSSDGSYSTISSEHTGPTASSTSMCTELHHEISTLDPTSLKQADYIDVSNYDRIYIHPSSAPYPALPPGTFRSMPSSCRIECDQIRSFDVDSPPEMVRHPEALKFLYQSS</sequence>
<name>B0DRZ2_LACBS</name>
<organism evidence="2">
    <name type="scientific">Laccaria bicolor (strain S238N-H82 / ATCC MYA-4686)</name>
    <name type="common">Bicoloured deceiver</name>
    <name type="synonym">Laccaria laccata var. bicolor</name>
    <dbReference type="NCBI Taxonomy" id="486041"/>
    <lineage>
        <taxon>Eukaryota</taxon>
        <taxon>Fungi</taxon>
        <taxon>Dikarya</taxon>
        <taxon>Basidiomycota</taxon>
        <taxon>Agaricomycotina</taxon>
        <taxon>Agaricomycetes</taxon>
        <taxon>Agaricomycetidae</taxon>
        <taxon>Agaricales</taxon>
        <taxon>Agaricineae</taxon>
        <taxon>Hydnangiaceae</taxon>
        <taxon>Laccaria</taxon>
    </lineage>
</organism>
<dbReference type="Proteomes" id="UP000001194">
    <property type="component" value="Unassembled WGS sequence"/>
</dbReference>
<dbReference type="GeneID" id="6082378"/>
<dbReference type="AlphaFoldDB" id="B0DRZ2"/>
<accession>B0DRZ2</accession>
<protein>
    <submittedName>
        <fullName evidence="1">Predicted protein</fullName>
    </submittedName>
</protein>
<evidence type="ECO:0000313" key="1">
    <source>
        <dbReference type="EMBL" id="EDR02611.1"/>
    </source>
</evidence>
<dbReference type="EMBL" id="DS547129">
    <property type="protein sequence ID" value="EDR02611.1"/>
    <property type="molecule type" value="Genomic_DNA"/>
</dbReference>
<dbReference type="STRING" id="486041.B0DRZ2"/>
<dbReference type="InParanoid" id="B0DRZ2"/>
<proteinExistence type="predicted"/>
<evidence type="ECO:0000313" key="2">
    <source>
        <dbReference type="Proteomes" id="UP000001194"/>
    </source>
</evidence>
<dbReference type="OrthoDB" id="10266042at2759"/>
<dbReference type="HOGENOM" id="CLU_839565_0_0_1"/>
<dbReference type="RefSeq" id="XP_001886655.1">
    <property type="nucleotide sequence ID" value="XM_001886620.1"/>
</dbReference>
<gene>
    <name evidence="1" type="ORF">LACBIDRAFT_332213</name>
</gene>